<dbReference type="InterPro" id="IPR057200">
    <property type="entry name" value="DUF7878"/>
</dbReference>
<evidence type="ECO:0000313" key="3">
    <source>
        <dbReference type="Proteomes" id="UP000297871"/>
    </source>
</evidence>
<evidence type="ECO:0000259" key="1">
    <source>
        <dbReference type="Pfam" id="PF25297"/>
    </source>
</evidence>
<dbReference type="AlphaFoldDB" id="A0A4R9JCX0"/>
<dbReference type="Proteomes" id="UP000297871">
    <property type="component" value="Unassembled WGS sequence"/>
</dbReference>
<comment type="caution">
    <text evidence="2">The sequence shown here is derived from an EMBL/GenBank/DDBJ whole genome shotgun (WGS) entry which is preliminary data.</text>
</comment>
<proteinExistence type="predicted"/>
<accession>A0A4R9JCX0</accession>
<dbReference type="Pfam" id="PF25297">
    <property type="entry name" value="DUF7878"/>
    <property type="match status" value="1"/>
</dbReference>
<protein>
    <recommendedName>
        <fullName evidence="1">DUF7878 domain-containing protein</fullName>
    </recommendedName>
</protein>
<sequence>MAYLEGSLRIIVDDIVLFDYSGILLLEFALSLKQWIVKFKQGYIEDFIYESMDFNGTIIKFKLINSSYNIESVWQLAESVSLVEGVDLCRVSEGFIFDFSKTIMEMFRVEFNCY</sequence>
<name>A0A4R9JCX0_9LEPT</name>
<dbReference type="EMBL" id="RQFY01000001">
    <property type="protein sequence ID" value="TGL36889.1"/>
    <property type="molecule type" value="Genomic_DNA"/>
</dbReference>
<evidence type="ECO:0000313" key="2">
    <source>
        <dbReference type="EMBL" id="TGL36889.1"/>
    </source>
</evidence>
<keyword evidence="3" id="KW-1185">Reference proteome</keyword>
<gene>
    <name evidence="2" type="ORF">EHQ52_03180</name>
</gene>
<reference evidence="2" key="1">
    <citation type="journal article" date="2019" name="PLoS Negl. Trop. Dis.">
        <title>Revisiting the worldwide diversity of Leptospira species in the environment.</title>
        <authorList>
            <person name="Vincent A.T."/>
            <person name="Schiettekatte O."/>
            <person name="Bourhy P."/>
            <person name="Veyrier F.J."/>
            <person name="Picardeau M."/>
        </authorList>
    </citation>
    <scope>NUCLEOTIDE SEQUENCE [LARGE SCALE GENOMIC DNA]</scope>
    <source>
        <strain evidence="2">201800265</strain>
    </source>
</reference>
<dbReference type="OrthoDB" id="2426838at2"/>
<feature type="domain" description="DUF7878" evidence="1">
    <location>
        <begin position="2"/>
        <end position="103"/>
    </location>
</feature>
<organism evidence="2 3">
    <name type="scientific">Leptospira koniambonensis</name>
    <dbReference type="NCBI Taxonomy" id="2484950"/>
    <lineage>
        <taxon>Bacteria</taxon>
        <taxon>Pseudomonadati</taxon>
        <taxon>Spirochaetota</taxon>
        <taxon>Spirochaetia</taxon>
        <taxon>Leptospirales</taxon>
        <taxon>Leptospiraceae</taxon>
        <taxon>Leptospira</taxon>
    </lineage>
</organism>